<evidence type="ECO:0000313" key="2">
    <source>
        <dbReference type="Proteomes" id="UP000004994"/>
    </source>
</evidence>
<dbReference type="Proteomes" id="UP000004994">
    <property type="component" value="Chromosome 12"/>
</dbReference>
<name>A0A3Q7J4P3_SOLLC</name>
<accession>A0A3Q7J4P3</accession>
<dbReference type="PaxDb" id="4081-Solyc12g010620.1.1"/>
<organism evidence="1">
    <name type="scientific">Solanum lycopersicum</name>
    <name type="common">Tomato</name>
    <name type="synonym">Lycopersicon esculentum</name>
    <dbReference type="NCBI Taxonomy" id="4081"/>
    <lineage>
        <taxon>Eukaryota</taxon>
        <taxon>Viridiplantae</taxon>
        <taxon>Streptophyta</taxon>
        <taxon>Embryophyta</taxon>
        <taxon>Tracheophyta</taxon>
        <taxon>Spermatophyta</taxon>
        <taxon>Magnoliopsida</taxon>
        <taxon>eudicotyledons</taxon>
        <taxon>Gunneridae</taxon>
        <taxon>Pentapetalae</taxon>
        <taxon>asterids</taxon>
        <taxon>lamiids</taxon>
        <taxon>Solanales</taxon>
        <taxon>Solanaceae</taxon>
        <taxon>Solanoideae</taxon>
        <taxon>Solaneae</taxon>
        <taxon>Solanum</taxon>
        <taxon>Solanum subgen. Lycopersicon</taxon>
    </lineage>
</organism>
<sequence length="54" mass="5892">MKQVFVDKTGTSFDTKISSLDVTSNKVTLSKTSSIVFLTSFNSTNSIETVINKT</sequence>
<dbReference type="Gramene" id="Solyc12g010620.1.1">
    <property type="protein sequence ID" value="Solyc12g010620.1.1.1"/>
    <property type="gene ID" value="Solyc12g010620.1"/>
</dbReference>
<keyword evidence="2" id="KW-1185">Reference proteome</keyword>
<reference evidence="1" key="2">
    <citation type="submission" date="2019-01" db="UniProtKB">
        <authorList>
            <consortium name="EnsemblPlants"/>
        </authorList>
    </citation>
    <scope>IDENTIFICATION</scope>
    <source>
        <strain evidence="1">cv. Heinz 1706</strain>
    </source>
</reference>
<protein>
    <submittedName>
        <fullName evidence="1">Uncharacterized protein</fullName>
    </submittedName>
</protein>
<dbReference type="AlphaFoldDB" id="A0A3Q7J4P3"/>
<dbReference type="EnsemblPlants" id="Solyc12g010620.1.1">
    <property type="protein sequence ID" value="Solyc12g010620.1.1.1"/>
    <property type="gene ID" value="Solyc12g010620.1"/>
</dbReference>
<reference evidence="1" key="1">
    <citation type="journal article" date="2012" name="Nature">
        <title>The tomato genome sequence provides insights into fleshy fruit evolution.</title>
        <authorList>
            <consortium name="Tomato Genome Consortium"/>
        </authorList>
    </citation>
    <scope>NUCLEOTIDE SEQUENCE [LARGE SCALE GENOMIC DNA]</scope>
    <source>
        <strain evidence="1">cv. Heinz 1706</strain>
    </source>
</reference>
<evidence type="ECO:0000313" key="1">
    <source>
        <dbReference type="EnsemblPlants" id="Solyc12g010620.1.1.1"/>
    </source>
</evidence>
<proteinExistence type="predicted"/>
<dbReference type="InParanoid" id="A0A3Q7J4P3"/>